<keyword evidence="2" id="KW-1185">Reference proteome</keyword>
<dbReference type="SUPFAM" id="SSF54197">
    <property type="entry name" value="HIT-like"/>
    <property type="match status" value="1"/>
</dbReference>
<sequence>MNEVEPILSDLLAPVYDDGTITVRQDAEWPVPGFMVVAVRPHLGGLDQMDLGLVHRLATVTRCVRRAMRQELELSAVQTYQEDKVDRPHYHSWMLPLWPGEMARHGINPRIYESNVARYLGLFQLREYEARVRACAQLIAEHLDRSEELRSIGT</sequence>
<dbReference type="Gene3D" id="3.30.428.10">
    <property type="entry name" value="HIT-like"/>
    <property type="match status" value="1"/>
</dbReference>
<evidence type="ECO:0000313" key="1">
    <source>
        <dbReference type="EMBL" id="MFC1417804.1"/>
    </source>
</evidence>
<dbReference type="EMBL" id="JBHFAB010000009">
    <property type="protein sequence ID" value="MFC1417804.1"/>
    <property type="molecule type" value="Genomic_DNA"/>
</dbReference>
<evidence type="ECO:0000313" key="2">
    <source>
        <dbReference type="Proteomes" id="UP001592531"/>
    </source>
</evidence>
<dbReference type="InterPro" id="IPR036265">
    <property type="entry name" value="HIT-like_sf"/>
</dbReference>
<evidence type="ECO:0008006" key="3">
    <source>
        <dbReference type="Google" id="ProtNLM"/>
    </source>
</evidence>
<dbReference type="RefSeq" id="WP_380536240.1">
    <property type="nucleotide sequence ID" value="NZ_JBHFAB010000009.1"/>
</dbReference>
<comment type="caution">
    <text evidence="1">The sequence shown here is derived from an EMBL/GenBank/DDBJ whole genome shotgun (WGS) entry which is preliminary data.</text>
</comment>
<dbReference type="Proteomes" id="UP001592531">
    <property type="component" value="Unassembled WGS sequence"/>
</dbReference>
<organism evidence="1 2">
    <name type="scientific">Streptacidiphilus cavernicola</name>
    <dbReference type="NCBI Taxonomy" id="3342716"/>
    <lineage>
        <taxon>Bacteria</taxon>
        <taxon>Bacillati</taxon>
        <taxon>Actinomycetota</taxon>
        <taxon>Actinomycetes</taxon>
        <taxon>Kitasatosporales</taxon>
        <taxon>Streptomycetaceae</taxon>
        <taxon>Streptacidiphilus</taxon>
    </lineage>
</organism>
<name>A0ABV6VVK5_9ACTN</name>
<protein>
    <recommendedName>
        <fullName evidence="3">Diadenosine tetraphosphate hydrolase</fullName>
    </recommendedName>
</protein>
<accession>A0ABV6VVK5</accession>
<gene>
    <name evidence="1" type="ORF">ACEZDE_14280</name>
</gene>
<reference evidence="1 2" key="1">
    <citation type="submission" date="2024-09" db="EMBL/GenBank/DDBJ databases">
        <authorList>
            <person name="Lee S.D."/>
        </authorList>
    </citation>
    <scope>NUCLEOTIDE SEQUENCE [LARGE SCALE GENOMIC DNA]</scope>
    <source>
        <strain evidence="1 2">N8-3</strain>
    </source>
</reference>
<proteinExistence type="predicted"/>